<feature type="domain" description="Glycosyl transferase family 1" evidence="2">
    <location>
        <begin position="225"/>
        <end position="386"/>
    </location>
</feature>
<evidence type="ECO:0000259" key="2">
    <source>
        <dbReference type="Pfam" id="PF00534"/>
    </source>
</evidence>
<dbReference type="InterPro" id="IPR001296">
    <property type="entry name" value="Glyco_trans_1"/>
</dbReference>
<feature type="domain" description="Glycosyl transferase family 1" evidence="2">
    <location>
        <begin position="757"/>
        <end position="914"/>
    </location>
</feature>
<protein>
    <submittedName>
        <fullName evidence="3">Glycosyltransferase family 1 protein</fullName>
    </submittedName>
</protein>
<dbReference type="PANTHER" id="PTHR46401:SF2">
    <property type="entry name" value="GLYCOSYLTRANSFERASE WBBK-RELATED"/>
    <property type="match status" value="1"/>
</dbReference>
<dbReference type="Gene3D" id="3.40.50.2000">
    <property type="entry name" value="Glycogen Phosphorylase B"/>
    <property type="match status" value="3"/>
</dbReference>
<proteinExistence type="predicted"/>
<dbReference type="PANTHER" id="PTHR46401">
    <property type="entry name" value="GLYCOSYLTRANSFERASE WBBK-RELATED"/>
    <property type="match status" value="1"/>
</dbReference>
<name>A0A519BK08_9DELT</name>
<sequence length="947" mass="108225">MPMRIVIDLQACQSESRFRGIGRYSMFLTKAMAKQAGKHEILLFLSDRFPETIPAIRLFFDDIIPKEHIIVFSAPGPVAGIDRLNRWRSCAAELIREHALLHLKPDIVYVMSLFEGWDDDTVSSVGMLKTISTPVAVTLYDIIPFVHKEIYLVDPHYKNWYYRKLISLKNANILLAISEYSKQEAIAELGLNEDSVVNIFGAIDEHFKPLSISNEEKNSILNRYNITKPFIMCAPGGFDSRKNIERLINAYVLLQPSLRDTHQLVITSKIPKDSRINLIEQIYKAGLSISNIILTGYVPDDDLIALYNLAKLFVFPSLAEGFGLPALEAMACGAAVIGSGTTSIPEIIGRKDALFDPTNTESITQAINNALIDENFLQSLREYGLKRAKEFSWDDVAKRALEAFEMFFLRNLTSKTQITLDANIGYKELIHSITHIEAEIPPTEADLLNAAECISLNTLSQKQKEIFIDISELVRRDAKTGIQRVVRNILQILLKYPPKDYQVKAVYFDGQCYRYADKFINSIFIKEQAQALNQEQERNINQGQAAEQTQDRQDVCSDSIIDAARGDIFFCPDVALDLLPAAKNTLRRYNNLDINVYFVVYDILPILHPEWWTQEMHEIMRQWLQTVAEVSTGIVCNSMSTANDVKAWLSINPPERAKPLLIGYFYLGADIENEKSQEIIEKNEKYEKYDKYDKYEIDIKEKNKKNQNIQIIESNKSNQNQNIQIIESNKSNQNKNNQIIESNKSNQKRNNESNENKVLSILQSSPSFLMVGTIEPRKGHTQTLDSFEQLWKIGCDINLVIVGKAGWMVETLIDKLRKHSKLGKHLFWLEGIGDEYLEKVYAASACLIAASEGEGFGLPLIEAARHKLPIIVRDIPVFREVAGEHAFYFKGSEPIALTKAIQKWLTLHRKRKEPKSDNIPWLTWKQSTEQLEDIIFNDKWYYKFESN</sequence>
<dbReference type="CDD" id="cd03809">
    <property type="entry name" value="GT4_MtfB-like"/>
    <property type="match status" value="2"/>
</dbReference>
<accession>A0A519BK08</accession>
<dbReference type="SUPFAM" id="SSF53756">
    <property type="entry name" value="UDP-Glycosyltransferase/glycogen phosphorylase"/>
    <property type="match status" value="2"/>
</dbReference>
<dbReference type="AlphaFoldDB" id="A0A519BK08"/>
<evidence type="ECO:0000313" key="3">
    <source>
        <dbReference type="EMBL" id="RZD17597.1"/>
    </source>
</evidence>
<reference evidence="3 4" key="1">
    <citation type="journal article" date="2019" name="ISME J.">
        <title>Insights into ecological role of a new deltaproteobacterial order Candidatus Acidulodesulfobacterales by metagenomics and metatranscriptomics.</title>
        <authorList>
            <person name="Tan S."/>
            <person name="Liu J."/>
            <person name="Fang Y."/>
            <person name="Hedlund B.P."/>
            <person name="Lian Z.H."/>
            <person name="Huang L.Y."/>
            <person name="Li J.T."/>
            <person name="Huang L.N."/>
            <person name="Li W.J."/>
            <person name="Jiang H.C."/>
            <person name="Dong H.L."/>
            <person name="Shu W.S."/>
        </authorList>
    </citation>
    <scope>NUCLEOTIDE SEQUENCE [LARGE SCALE GENOMIC DNA]</scope>
    <source>
        <strain evidence="3">AP1</strain>
    </source>
</reference>
<evidence type="ECO:0000256" key="1">
    <source>
        <dbReference type="ARBA" id="ARBA00022679"/>
    </source>
</evidence>
<comment type="caution">
    <text evidence="3">The sequence shown here is derived from an EMBL/GenBank/DDBJ whole genome shotgun (WGS) entry which is preliminary data.</text>
</comment>
<dbReference type="Pfam" id="PF00534">
    <property type="entry name" value="Glycos_transf_1"/>
    <property type="match status" value="2"/>
</dbReference>
<keyword evidence="1 3" id="KW-0808">Transferase</keyword>
<organism evidence="3 4">
    <name type="scientific">Candidatus Acididesulfobacter diazotrophicus</name>
    <dbReference type="NCBI Taxonomy" id="2597226"/>
    <lineage>
        <taxon>Bacteria</taxon>
        <taxon>Deltaproteobacteria</taxon>
        <taxon>Candidatus Acidulodesulfobacterales</taxon>
        <taxon>Candidatus Acididesulfobacter</taxon>
    </lineage>
</organism>
<dbReference type="Proteomes" id="UP000319296">
    <property type="component" value="Unassembled WGS sequence"/>
</dbReference>
<dbReference type="GO" id="GO:0016757">
    <property type="term" value="F:glycosyltransferase activity"/>
    <property type="evidence" value="ECO:0007669"/>
    <property type="project" value="InterPro"/>
</dbReference>
<dbReference type="EMBL" id="SGBB01000030">
    <property type="protein sequence ID" value="RZD17597.1"/>
    <property type="molecule type" value="Genomic_DNA"/>
</dbReference>
<gene>
    <name evidence="3" type="ORF">EVG15_10325</name>
</gene>
<evidence type="ECO:0000313" key="4">
    <source>
        <dbReference type="Proteomes" id="UP000319296"/>
    </source>
</evidence>